<dbReference type="OrthoDB" id="9801593at2"/>
<organism evidence="3 4">
    <name type="scientific">Rivihabitans pingtungensis</name>
    <dbReference type="NCBI Taxonomy" id="1054498"/>
    <lineage>
        <taxon>Bacteria</taxon>
        <taxon>Pseudomonadati</taxon>
        <taxon>Pseudomonadota</taxon>
        <taxon>Betaproteobacteria</taxon>
        <taxon>Neisseriales</taxon>
        <taxon>Aquaspirillaceae</taxon>
        <taxon>Rivihabitans</taxon>
    </lineage>
</organism>
<dbReference type="Proteomes" id="UP000247555">
    <property type="component" value="Unassembled WGS sequence"/>
</dbReference>
<dbReference type="InterPro" id="IPR029479">
    <property type="entry name" value="Nitroreductase"/>
</dbReference>
<evidence type="ECO:0000313" key="3">
    <source>
        <dbReference type="EMBL" id="PXX77657.1"/>
    </source>
</evidence>
<dbReference type="Pfam" id="PF00881">
    <property type="entry name" value="Nitroreductase"/>
    <property type="match status" value="1"/>
</dbReference>
<dbReference type="PANTHER" id="PTHR42741">
    <property type="entry name" value="NITROREDUCTASE FAMILY PROTEIN"/>
    <property type="match status" value="1"/>
</dbReference>
<dbReference type="SUPFAM" id="SSF55469">
    <property type="entry name" value="FMN-dependent nitroreductase-like"/>
    <property type="match status" value="2"/>
</dbReference>
<dbReference type="GO" id="GO:0016491">
    <property type="term" value="F:oxidoreductase activity"/>
    <property type="evidence" value="ECO:0007669"/>
    <property type="project" value="InterPro"/>
</dbReference>
<protein>
    <submittedName>
        <fullName evidence="3">SagB-type dehydrogenase family enzyme</fullName>
    </submittedName>
</protein>
<dbReference type="RefSeq" id="WP_110391328.1">
    <property type="nucleotide sequence ID" value="NZ_QJKI01000016.1"/>
</dbReference>
<reference evidence="3 4" key="1">
    <citation type="submission" date="2018-05" db="EMBL/GenBank/DDBJ databases">
        <title>Genomic Encyclopedia of Type Strains, Phase IV (KMG-IV): sequencing the most valuable type-strain genomes for metagenomic binning, comparative biology and taxonomic classification.</title>
        <authorList>
            <person name="Goeker M."/>
        </authorList>
    </citation>
    <scope>NUCLEOTIDE SEQUENCE [LARGE SCALE GENOMIC DNA]</scope>
    <source>
        <strain evidence="3 4">DSM 29661</strain>
    </source>
</reference>
<feature type="domain" description="Nitroreductase" evidence="2">
    <location>
        <begin position="327"/>
        <end position="532"/>
    </location>
</feature>
<gene>
    <name evidence="3" type="ORF">DFR34_11637</name>
</gene>
<comment type="caution">
    <text evidence="3">The sequence shown here is derived from an EMBL/GenBank/DDBJ whole genome shotgun (WGS) entry which is preliminary data.</text>
</comment>
<name>A0A318L7J5_9NEIS</name>
<evidence type="ECO:0000259" key="2">
    <source>
        <dbReference type="Pfam" id="PF00881"/>
    </source>
</evidence>
<dbReference type="PANTHER" id="PTHR42741:SF3">
    <property type="entry name" value="NITROREDUCTASE FAMILY PROTEIN"/>
    <property type="match status" value="1"/>
</dbReference>
<keyword evidence="4" id="KW-1185">Reference proteome</keyword>
<evidence type="ECO:0000256" key="1">
    <source>
        <dbReference type="SAM" id="MobiDB-lite"/>
    </source>
</evidence>
<proteinExistence type="predicted"/>
<sequence length="555" mass="60068">MSSTDVNLSAAEARNYHLRSKHHMQRYAEGPGQLDWDAQPAPFRQFAGAPTLKLPFCAADQDRPFAELAQPHPAPLPVTLANVAALLQLSLGLSAWKSWQGSRWALRNNPSSGNLHPVEGYLLARGVPGLADGVHHYDPLAHALEGRALIAPSAAPCWLAVGLSSVMWREAWKYGERAFRYCQLDIGHAMAAFGYAAASLGWTVAAQPLASGELAALLGLDRESDYPSGRYAYTEDEEPEVLLWLGAPGVTPPPGASALADWLSAAVWQGQPSVIDPQPGYRWPVIDRVAVATRVHEAPPAGWTPTPGQLSPTPSPHASPASAQTLIQQRRSGQRYQPRHAMPAADFYRLLQALLPHEGAPWHVPAMAPAVHLLLCVLRVDGLSPGLYLLPRQPGRVTQWPELALHFPERAPVSALHPDCPRGLGLLRLRTLELPEAQRFMRALCCHQDIASTGAFTVAMLGEFDATLDAHGGHGYRLLLREAGQIGQALYLEAEAAGLRGTGIGCFFDNTLHGALGLNDARLQTLYHFTVGLPVVDARVETTPPYPDADLTERP</sequence>
<dbReference type="CDD" id="cd02142">
    <property type="entry name" value="McbC_SagB-like_oxidoreductase"/>
    <property type="match status" value="1"/>
</dbReference>
<feature type="region of interest" description="Disordered" evidence="1">
    <location>
        <begin position="299"/>
        <end position="333"/>
    </location>
</feature>
<dbReference type="Gene3D" id="3.40.109.10">
    <property type="entry name" value="NADH Oxidase"/>
    <property type="match status" value="2"/>
</dbReference>
<accession>A0A318L7J5</accession>
<dbReference type="InterPro" id="IPR000415">
    <property type="entry name" value="Nitroreductase-like"/>
</dbReference>
<evidence type="ECO:0000313" key="4">
    <source>
        <dbReference type="Proteomes" id="UP000247555"/>
    </source>
</evidence>
<feature type="compositionally biased region" description="Polar residues" evidence="1">
    <location>
        <begin position="324"/>
        <end position="333"/>
    </location>
</feature>
<dbReference type="AlphaFoldDB" id="A0A318L7J5"/>
<dbReference type="EMBL" id="QJKI01000016">
    <property type="protein sequence ID" value="PXX77657.1"/>
    <property type="molecule type" value="Genomic_DNA"/>
</dbReference>